<dbReference type="AlphaFoldDB" id="A0A9K3HVY2"/>
<name>A0A9K3HVY2_HELAN</name>
<dbReference type="Proteomes" id="UP000215914">
    <property type="component" value="Unassembled WGS sequence"/>
</dbReference>
<accession>A0A9K3HVY2</accession>
<reference evidence="1" key="2">
    <citation type="submission" date="2020-06" db="EMBL/GenBank/DDBJ databases">
        <title>Helianthus annuus Genome sequencing and assembly Release 2.</title>
        <authorList>
            <person name="Gouzy J."/>
            <person name="Langlade N."/>
            <person name="Munos S."/>
        </authorList>
    </citation>
    <scope>NUCLEOTIDE SEQUENCE</scope>
    <source>
        <tissue evidence="1">Leaves</tissue>
    </source>
</reference>
<evidence type="ECO:0000313" key="1">
    <source>
        <dbReference type="EMBL" id="KAF5785754.1"/>
    </source>
</evidence>
<organism evidence="1 2">
    <name type="scientific">Helianthus annuus</name>
    <name type="common">Common sunflower</name>
    <dbReference type="NCBI Taxonomy" id="4232"/>
    <lineage>
        <taxon>Eukaryota</taxon>
        <taxon>Viridiplantae</taxon>
        <taxon>Streptophyta</taxon>
        <taxon>Embryophyta</taxon>
        <taxon>Tracheophyta</taxon>
        <taxon>Spermatophyta</taxon>
        <taxon>Magnoliopsida</taxon>
        <taxon>eudicotyledons</taxon>
        <taxon>Gunneridae</taxon>
        <taxon>Pentapetalae</taxon>
        <taxon>asterids</taxon>
        <taxon>campanulids</taxon>
        <taxon>Asterales</taxon>
        <taxon>Asteraceae</taxon>
        <taxon>Asteroideae</taxon>
        <taxon>Heliantheae alliance</taxon>
        <taxon>Heliantheae</taxon>
        <taxon>Helianthus</taxon>
    </lineage>
</organism>
<comment type="caution">
    <text evidence="1">The sequence shown here is derived from an EMBL/GenBank/DDBJ whole genome shotgun (WGS) entry which is preliminary data.</text>
</comment>
<protein>
    <submittedName>
        <fullName evidence="1">Uncharacterized protein</fullName>
    </submittedName>
</protein>
<sequence>MIKLLSCSKKLSWKKQMEINIHLDTIASLKKELELMRIEKERVDKKLTSYVASSYVIDQIVPQLPDAKPAFNNVPPPIWNHYT</sequence>
<gene>
    <name evidence="1" type="ORF">HanXRQr2_Chr10g0432411</name>
</gene>
<dbReference type="EMBL" id="MNCJ02000325">
    <property type="protein sequence ID" value="KAF5785754.1"/>
    <property type="molecule type" value="Genomic_DNA"/>
</dbReference>
<evidence type="ECO:0000313" key="2">
    <source>
        <dbReference type="Proteomes" id="UP000215914"/>
    </source>
</evidence>
<reference evidence="1" key="1">
    <citation type="journal article" date="2017" name="Nature">
        <title>The sunflower genome provides insights into oil metabolism, flowering and Asterid evolution.</title>
        <authorList>
            <person name="Badouin H."/>
            <person name="Gouzy J."/>
            <person name="Grassa C.J."/>
            <person name="Murat F."/>
            <person name="Staton S.E."/>
            <person name="Cottret L."/>
            <person name="Lelandais-Briere C."/>
            <person name="Owens G.L."/>
            <person name="Carrere S."/>
            <person name="Mayjonade B."/>
            <person name="Legrand L."/>
            <person name="Gill N."/>
            <person name="Kane N.C."/>
            <person name="Bowers J.E."/>
            <person name="Hubner S."/>
            <person name="Bellec A."/>
            <person name="Berard A."/>
            <person name="Berges H."/>
            <person name="Blanchet N."/>
            <person name="Boniface M.C."/>
            <person name="Brunel D."/>
            <person name="Catrice O."/>
            <person name="Chaidir N."/>
            <person name="Claudel C."/>
            <person name="Donnadieu C."/>
            <person name="Faraut T."/>
            <person name="Fievet G."/>
            <person name="Helmstetter N."/>
            <person name="King M."/>
            <person name="Knapp S.J."/>
            <person name="Lai Z."/>
            <person name="Le Paslier M.C."/>
            <person name="Lippi Y."/>
            <person name="Lorenzon L."/>
            <person name="Mandel J.R."/>
            <person name="Marage G."/>
            <person name="Marchand G."/>
            <person name="Marquand E."/>
            <person name="Bret-Mestries E."/>
            <person name="Morien E."/>
            <person name="Nambeesan S."/>
            <person name="Nguyen T."/>
            <person name="Pegot-Espagnet P."/>
            <person name="Pouilly N."/>
            <person name="Raftis F."/>
            <person name="Sallet E."/>
            <person name="Schiex T."/>
            <person name="Thomas J."/>
            <person name="Vandecasteele C."/>
            <person name="Vares D."/>
            <person name="Vear F."/>
            <person name="Vautrin S."/>
            <person name="Crespi M."/>
            <person name="Mangin B."/>
            <person name="Burke J.M."/>
            <person name="Salse J."/>
            <person name="Munos S."/>
            <person name="Vincourt P."/>
            <person name="Rieseberg L.H."/>
            <person name="Langlade N.B."/>
        </authorList>
    </citation>
    <scope>NUCLEOTIDE SEQUENCE</scope>
    <source>
        <tissue evidence="1">Leaves</tissue>
    </source>
</reference>
<keyword evidence="2" id="KW-1185">Reference proteome</keyword>
<dbReference type="Gramene" id="mRNA:HanXRQr2_Chr10g0432411">
    <property type="protein sequence ID" value="CDS:HanXRQr2_Chr10g0432411.1"/>
    <property type="gene ID" value="HanXRQr2_Chr10g0432411"/>
</dbReference>
<proteinExistence type="predicted"/>